<dbReference type="Proteomes" id="UP001148662">
    <property type="component" value="Unassembled WGS sequence"/>
</dbReference>
<protein>
    <submittedName>
        <fullName evidence="1">Uncharacterized protein</fullName>
    </submittedName>
</protein>
<accession>A0ACC1T6G9</accession>
<sequence>MAYSSLHPLVFSFEPTDADIALKAKQNAKYVRDLWILIACVIGFLTVVRALRWLLFSVIFPARPVPSSEFTTQSEKTNGEAVQSGASGRVSWRRLPSAFTSAFRVVAFRLNIPIGPGSVASVTELLFIFGYMAAIFAWLFIDTEDLTTWFYEDRAAHFASCQLPLIVALAGKNNIISFLTGVSHEKLNVLHRAAARTCLILLWIHAICRAVGGLPEKFDFTHGWMRCGAAGLAAFTLATILSFRPIRNAFFEFFLLSHIVLVGIFLVGGYIHARDPGYGNYIWPALVVWGFDRALRAVRLFWNSRSGNNQDASSSLATVELVSHDTVRMTLRRRMHWKPGQHAYVILPTVSDLPTEAHPFTIASIPHSLRGNDDSAEKDVVFLIRGRNGFTGRLREHARDKGSAAVPAYIDGPYGCPPDLTTFSTCILIAGGSGVSYTLPLLLNLVHKARLNQSVVRRAVFVWSLTWILEHLKWISKLLNEAFTAAQSTTLTVDMRVYITGPNAPRLEELESTDSGSVSADSPTSENEEKIPVYSAIKITHGRPSVRKIFDEEITTALGPVSVDVAGPSGLSQSVSQALASRLTSPISVLKGTPTVTLHTETFGMTR</sequence>
<evidence type="ECO:0000313" key="1">
    <source>
        <dbReference type="EMBL" id="KAJ3554162.1"/>
    </source>
</evidence>
<keyword evidence="2" id="KW-1185">Reference proteome</keyword>
<reference evidence="1" key="1">
    <citation type="submission" date="2022-07" db="EMBL/GenBank/DDBJ databases">
        <title>Genome Sequence of Phlebia brevispora.</title>
        <authorList>
            <person name="Buettner E."/>
        </authorList>
    </citation>
    <scope>NUCLEOTIDE SEQUENCE</scope>
    <source>
        <strain evidence="1">MPL23</strain>
    </source>
</reference>
<comment type="caution">
    <text evidence="1">The sequence shown here is derived from an EMBL/GenBank/DDBJ whole genome shotgun (WGS) entry which is preliminary data.</text>
</comment>
<proteinExistence type="predicted"/>
<organism evidence="1 2">
    <name type="scientific">Phlebia brevispora</name>
    <dbReference type="NCBI Taxonomy" id="194682"/>
    <lineage>
        <taxon>Eukaryota</taxon>
        <taxon>Fungi</taxon>
        <taxon>Dikarya</taxon>
        <taxon>Basidiomycota</taxon>
        <taxon>Agaricomycotina</taxon>
        <taxon>Agaricomycetes</taxon>
        <taxon>Polyporales</taxon>
        <taxon>Meruliaceae</taxon>
        <taxon>Phlebia</taxon>
    </lineage>
</organism>
<dbReference type="EMBL" id="JANHOG010000457">
    <property type="protein sequence ID" value="KAJ3554162.1"/>
    <property type="molecule type" value="Genomic_DNA"/>
</dbReference>
<name>A0ACC1T6G9_9APHY</name>
<gene>
    <name evidence="1" type="ORF">NM688_g3250</name>
</gene>
<evidence type="ECO:0000313" key="2">
    <source>
        <dbReference type="Proteomes" id="UP001148662"/>
    </source>
</evidence>